<protein>
    <submittedName>
        <fullName evidence="1">Uncharacterized protein</fullName>
    </submittedName>
</protein>
<dbReference type="InterPro" id="IPR019646">
    <property type="entry name" value="Aminoglyc_AdlTrfase"/>
</dbReference>
<dbReference type="EMBL" id="CP009517">
    <property type="protein sequence ID" value="AKB83514.1"/>
    <property type="molecule type" value="Genomic_DNA"/>
</dbReference>
<dbReference type="Pfam" id="PF10706">
    <property type="entry name" value="Aminoglyc_resit"/>
    <property type="match status" value="1"/>
</dbReference>
<reference evidence="1" key="1">
    <citation type="submission" date="2014-07" db="EMBL/GenBank/DDBJ databases">
        <title>Methanogenic archaea and the global carbon cycle.</title>
        <authorList>
            <person name="Henriksen J.R."/>
            <person name="Luke J."/>
            <person name="Reinhart S."/>
            <person name="Benedict M.N."/>
            <person name="Youngblut N.D."/>
            <person name="Metcalf M.E."/>
            <person name="Whitaker R.J."/>
            <person name="Metcalf W.W."/>
        </authorList>
    </citation>
    <scope>NUCLEOTIDE SEQUENCE [LARGE SCALE GENOMIC DNA]</scope>
    <source>
        <strain evidence="1">3</strain>
    </source>
</reference>
<dbReference type="Gene3D" id="3.30.460.40">
    <property type="match status" value="1"/>
</dbReference>
<dbReference type="RefSeq" id="WP_230627546.1">
    <property type="nucleotide sequence ID" value="NZ_CP009517.1"/>
</dbReference>
<dbReference type="KEGG" id="mbak:MSBR3_2936"/>
<dbReference type="GeneID" id="24790578"/>
<dbReference type="AlphaFoldDB" id="A0A0E3WXJ3"/>
<dbReference type="PATRIC" id="fig|1434107.4.peg.3724"/>
<keyword evidence="2" id="KW-1185">Reference proteome</keyword>
<dbReference type="Proteomes" id="UP000033066">
    <property type="component" value="Chromosome"/>
</dbReference>
<dbReference type="HOGENOM" id="CLU_107443_0_0_2"/>
<gene>
    <name evidence="1" type="ORF">MSBR3_2936</name>
</gene>
<accession>A0A0E3WXJ3</accession>
<dbReference type="InterPro" id="IPR043519">
    <property type="entry name" value="NT_sf"/>
</dbReference>
<dbReference type="SUPFAM" id="SSF81301">
    <property type="entry name" value="Nucleotidyltransferase"/>
    <property type="match status" value="1"/>
</dbReference>
<evidence type="ECO:0000313" key="2">
    <source>
        <dbReference type="Proteomes" id="UP000033066"/>
    </source>
</evidence>
<evidence type="ECO:0000313" key="1">
    <source>
        <dbReference type="EMBL" id="AKB83514.1"/>
    </source>
</evidence>
<sequence>MRVSFEETDGKVIFRISEFHPKYEEILQMCYYDNDGKGYIKTYPKDAKYLDKIKKRYFDNAKLMFDQLGYFAPVPWEEALKEFCQRTQVTKINWWLTGSCAACIRGIKMSPHDVDIMTDSRSIEEITDVFSDYLIEPIVDTNGWLTRDFGVIFLHARIDIASDPQDILDIPEPVDCGPYAKENLETIEWNGYEIKVPPLELQINVNKRRERMDRVKLIEDFMNK</sequence>
<organism evidence="1 2">
    <name type="scientific">Methanosarcina barkeri 3</name>
    <dbReference type="NCBI Taxonomy" id="1434107"/>
    <lineage>
        <taxon>Archaea</taxon>
        <taxon>Methanobacteriati</taxon>
        <taxon>Methanobacteriota</taxon>
        <taxon>Stenosarchaea group</taxon>
        <taxon>Methanomicrobia</taxon>
        <taxon>Methanosarcinales</taxon>
        <taxon>Methanosarcinaceae</taxon>
        <taxon>Methanosarcina</taxon>
    </lineage>
</organism>
<proteinExistence type="predicted"/>
<name>A0A0E3WXJ3_METBA</name>